<evidence type="ECO:0000313" key="3">
    <source>
        <dbReference type="Proteomes" id="UP000887116"/>
    </source>
</evidence>
<dbReference type="EMBL" id="BMAO01025714">
    <property type="protein sequence ID" value="GFR04448.1"/>
    <property type="molecule type" value="Genomic_DNA"/>
</dbReference>
<evidence type="ECO:0000313" key="2">
    <source>
        <dbReference type="EMBL" id="GFR04448.1"/>
    </source>
</evidence>
<gene>
    <name evidence="2" type="primary">AVEN_117303_1</name>
    <name evidence="2" type="ORF">TNCT_470801</name>
</gene>
<dbReference type="OrthoDB" id="1728974at2759"/>
<name>A0A8X6J013_TRICU</name>
<evidence type="ECO:0000256" key="1">
    <source>
        <dbReference type="SAM" id="MobiDB-lite"/>
    </source>
</evidence>
<accession>A0A8X6J013</accession>
<dbReference type="Proteomes" id="UP000887116">
    <property type="component" value="Unassembled WGS sequence"/>
</dbReference>
<comment type="caution">
    <text evidence="2">The sequence shown here is derived from an EMBL/GenBank/DDBJ whole genome shotgun (WGS) entry which is preliminary data.</text>
</comment>
<keyword evidence="3" id="KW-1185">Reference proteome</keyword>
<sequence>MDEKERKQIGDEGLIVEIDESLFVKRKNNTGRVLPQQWVFGGIRRETKETFLVTVPNRSAVTLTEKICENIKEGSIYLDCWNGYKTKSDVSREQRLENNRIRHASSQTLESDDSREQRLEGDRIRHAISRTLEPDDCREQRLEEQCDRYHESQGQRIERLAHLRESVSVIRQSETNFDRKRRLITAKQTTSALQDIQSEENRRQRLNNDQIRTNRRNIAWREKYNSGFNYDTQINYSAASEIGPMNVCCNYCKALRWKDESKGIWCSSGKVRLDSIQKPPELLWALYMANMINLNIS</sequence>
<protein>
    <submittedName>
        <fullName evidence="2">DDE_Tnp_IS1595 domain-containing protein</fullName>
    </submittedName>
</protein>
<organism evidence="2 3">
    <name type="scientific">Trichonephila clavata</name>
    <name type="common">Joro spider</name>
    <name type="synonym">Nephila clavata</name>
    <dbReference type="NCBI Taxonomy" id="2740835"/>
    <lineage>
        <taxon>Eukaryota</taxon>
        <taxon>Metazoa</taxon>
        <taxon>Ecdysozoa</taxon>
        <taxon>Arthropoda</taxon>
        <taxon>Chelicerata</taxon>
        <taxon>Arachnida</taxon>
        <taxon>Araneae</taxon>
        <taxon>Araneomorphae</taxon>
        <taxon>Entelegynae</taxon>
        <taxon>Araneoidea</taxon>
        <taxon>Nephilidae</taxon>
        <taxon>Trichonephila</taxon>
    </lineage>
</organism>
<reference evidence="2" key="1">
    <citation type="submission" date="2020-07" db="EMBL/GenBank/DDBJ databases">
        <title>Multicomponent nature underlies the extraordinary mechanical properties of spider dragline silk.</title>
        <authorList>
            <person name="Kono N."/>
            <person name="Nakamura H."/>
            <person name="Mori M."/>
            <person name="Yoshida Y."/>
            <person name="Ohtoshi R."/>
            <person name="Malay A.D."/>
            <person name="Moran D.A.P."/>
            <person name="Tomita M."/>
            <person name="Numata K."/>
            <person name="Arakawa K."/>
        </authorList>
    </citation>
    <scope>NUCLEOTIDE SEQUENCE</scope>
</reference>
<feature type="region of interest" description="Disordered" evidence="1">
    <location>
        <begin position="96"/>
        <end position="120"/>
    </location>
</feature>
<dbReference type="PANTHER" id="PTHR47163:SF2">
    <property type="entry name" value="SI:DKEY-17M8.2"/>
    <property type="match status" value="1"/>
</dbReference>
<proteinExistence type="predicted"/>
<dbReference type="AlphaFoldDB" id="A0A8X6J013"/>
<dbReference type="InterPro" id="IPR053164">
    <property type="entry name" value="IS1016-like_transposase"/>
</dbReference>
<dbReference type="PANTHER" id="PTHR47163">
    <property type="entry name" value="DDE_TNP_IS1595 DOMAIN-CONTAINING PROTEIN"/>
    <property type="match status" value="1"/>
</dbReference>